<dbReference type="PROSITE" id="PS51296">
    <property type="entry name" value="RIESKE"/>
    <property type="match status" value="1"/>
</dbReference>
<evidence type="ECO:0000256" key="1">
    <source>
        <dbReference type="ARBA" id="ARBA00022714"/>
    </source>
</evidence>
<name>A0A931E5D4_9CORY</name>
<keyword evidence="3" id="KW-0408">Iron</keyword>
<gene>
    <name evidence="6" type="ORF">IW254_001702</name>
</gene>
<dbReference type="EMBL" id="JADOUE010000001">
    <property type="protein sequence ID" value="MBG6122733.1"/>
    <property type="molecule type" value="Genomic_DNA"/>
</dbReference>
<evidence type="ECO:0000313" key="7">
    <source>
        <dbReference type="Proteomes" id="UP000658613"/>
    </source>
</evidence>
<dbReference type="CDD" id="cd03467">
    <property type="entry name" value="Rieske"/>
    <property type="match status" value="1"/>
</dbReference>
<sequence length="136" mass="14062">MARSRFGTEFDSPSCSRRMFILGTATTFAGAFLAACGKPPEESVAKTEVPVGGAVIMDNFIIAQPTEGNFVAYSAVCPHQGNKITQEKNGQVRCTAHGSVFDTATGEPVAGPTLEGLKTVEFADAGDSITVGGDTA</sequence>
<dbReference type="InterPro" id="IPR036922">
    <property type="entry name" value="Rieske_2Fe-2S_sf"/>
</dbReference>
<dbReference type="InterPro" id="IPR017941">
    <property type="entry name" value="Rieske_2Fe-2S"/>
</dbReference>
<comment type="caution">
    <text evidence="6">The sequence shown here is derived from an EMBL/GenBank/DDBJ whole genome shotgun (WGS) entry which is preliminary data.</text>
</comment>
<organism evidence="6 7">
    <name type="scientific">Corynebacterium aquatimens</name>
    <dbReference type="NCBI Taxonomy" id="1190508"/>
    <lineage>
        <taxon>Bacteria</taxon>
        <taxon>Bacillati</taxon>
        <taxon>Actinomycetota</taxon>
        <taxon>Actinomycetes</taxon>
        <taxon>Mycobacteriales</taxon>
        <taxon>Corynebacteriaceae</taxon>
        <taxon>Corynebacterium</taxon>
    </lineage>
</organism>
<evidence type="ECO:0000256" key="4">
    <source>
        <dbReference type="ARBA" id="ARBA00023014"/>
    </source>
</evidence>
<dbReference type="GO" id="GO:0004497">
    <property type="term" value="F:monooxygenase activity"/>
    <property type="evidence" value="ECO:0007669"/>
    <property type="project" value="UniProtKB-ARBA"/>
</dbReference>
<dbReference type="GO" id="GO:0046872">
    <property type="term" value="F:metal ion binding"/>
    <property type="evidence" value="ECO:0007669"/>
    <property type="project" value="UniProtKB-KW"/>
</dbReference>
<evidence type="ECO:0000256" key="2">
    <source>
        <dbReference type="ARBA" id="ARBA00022723"/>
    </source>
</evidence>
<keyword evidence="2" id="KW-0479">Metal-binding</keyword>
<proteinExistence type="predicted"/>
<accession>A0A931E5D4</accession>
<keyword evidence="4" id="KW-0411">Iron-sulfur</keyword>
<evidence type="ECO:0000313" key="6">
    <source>
        <dbReference type="EMBL" id="MBG6122733.1"/>
    </source>
</evidence>
<dbReference type="Gene3D" id="2.102.10.10">
    <property type="entry name" value="Rieske [2Fe-2S] iron-sulphur domain"/>
    <property type="match status" value="1"/>
</dbReference>
<dbReference type="GO" id="GO:0016705">
    <property type="term" value="F:oxidoreductase activity, acting on paired donors, with incorporation or reduction of molecular oxygen"/>
    <property type="evidence" value="ECO:0007669"/>
    <property type="project" value="UniProtKB-ARBA"/>
</dbReference>
<feature type="domain" description="Rieske" evidence="5">
    <location>
        <begin position="37"/>
        <end position="131"/>
    </location>
</feature>
<dbReference type="AlphaFoldDB" id="A0A931E5D4"/>
<dbReference type="Pfam" id="PF00355">
    <property type="entry name" value="Rieske"/>
    <property type="match status" value="1"/>
</dbReference>
<evidence type="ECO:0000259" key="5">
    <source>
        <dbReference type="PROSITE" id="PS51296"/>
    </source>
</evidence>
<dbReference type="GO" id="GO:0051537">
    <property type="term" value="F:2 iron, 2 sulfur cluster binding"/>
    <property type="evidence" value="ECO:0007669"/>
    <property type="project" value="UniProtKB-KW"/>
</dbReference>
<reference evidence="6" key="1">
    <citation type="submission" date="2020-11" db="EMBL/GenBank/DDBJ databases">
        <title>Sequencing the genomes of 1000 actinobacteria strains.</title>
        <authorList>
            <person name="Klenk H.-P."/>
        </authorList>
    </citation>
    <scope>NUCLEOTIDE SEQUENCE</scope>
    <source>
        <strain evidence="6">DSM 45632</strain>
    </source>
</reference>
<protein>
    <submittedName>
        <fullName evidence="6">Nitrite reductase/ring-hydroxylating ferredoxin subunit</fullName>
    </submittedName>
</protein>
<keyword evidence="1" id="KW-0001">2Fe-2S</keyword>
<evidence type="ECO:0000256" key="3">
    <source>
        <dbReference type="ARBA" id="ARBA00023004"/>
    </source>
</evidence>
<dbReference type="SUPFAM" id="SSF50022">
    <property type="entry name" value="ISP domain"/>
    <property type="match status" value="1"/>
</dbReference>
<keyword evidence="7" id="KW-1185">Reference proteome</keyword>
<dbReference type="Proteomes" id="UP000658613">
    <property type="component" value="Unassembled WGS sequence"/>
</dbReference>